<comment type="caution">
    <text evidence="2">The sequence shown here is derived from an EMBL/GenBank/DDBJ whole genome shotgun (WGS) entry which is preliminary data.</text>
</comment>
<protein>
    <submittedName>
        <fullName evidence="2">Uncharacterized protein</fullName>
    </submittedName>
</protein>
<feature type="transmembrane region" description="Helical" evidence="1">
    <location>
        <begin position="6"/>
        <end position="25"/>
    </location>
</feature>
<gene>
    <name evidence="2" type="ORF">FHS11_005340</name>
</gene>
<accession>A0A839SPY6</accession>
<evidence type="ECO:0000313" key="2">
    <source>
        <dbReference type="EMBL" id="MBB3058880.1"/>
    </source>
</evidence>
<dbReference type="AlphaFoldDB" id="A0A839SPY6"/>
<dbReference type="Proteomes" id="UP000539265">
    <property type="component" value="Unassembled WGS sequence"/>
</dbReference>
<evidence type="ECO:0000313" key="3">
    <source>
        <dbReference type="Proteomes" id="UP000539265"/>
    </source>
</evidence>
<dbReference type="EMBL" id="JACHWX010000027">
    <property type="protein sequence ID" value="MBB3058880.1"/>
    <property type="molecule type" value="Genomic_DNA"/>
</dbReference>
<dbReference type="RefSeq" id="WP_096355746.1">
    <property type="nucleotide sequence ID" value="NZ_AP017313.1"/>
</dbReference>
<organism evidence="2 3">
    <name type="scientific">Mucilaginibacter gotjawali</name>
    <dbReference type="NCBI Taxonomy" id="1550579"/>
    <lineage>
        <taxon>Bacteria</taxon>
        <taxon>Pseudomonadati</taxon>
        <taxon>Bacteroidota</taxon>
        <taxon>Sphingobacteriia</taxon>
        <taxon>Sphingobacteriales</taxon>
        <taxon>Sphingobacteriaceae</taxon>
        <taxon>Mucilaginibacter</taxon>
    </lineage>
</organism>
<dbReference type="OrthoDB" id="9896981at2"/>
<keyword evidence="3" id="KW-1185">Reference proteome</keyword>
<evidence type="ECO:0000256" key="1">
    <source>
        <dbReference type="SAM" id="Phobius"/>
    </source>
</evidence>
<proteinExistence type="predicted"/>
<keyword evidence="1" id="KW-0472">Membrane</keyword>
<keyword evidence="1" id="KW-0812">Transmembrane</keyword>
<reference evidence="2" key="1">
    <citation type="submission" date="2020-08" db="EMBL/GenBank/DDBJ databases">
        <title>Genomic Encyclopedia of Type Strains, Phase III (KMG-III): the genomes of soil and plant-associated and newly described type strains.</title>
        <authorList>
            <person name="Whitman W."/>
        </authorList>
    </citation>
    <scope>NUCLEOTIDE SEQUENCE [LARGE SCALE GENOMIC DNA]</scope>
    <source>
        <strain evidence="2">CECT 8628</strain>
    </source>
</reference>
<keyword evidence="1" id="KW-1133">Transmembrane helix</keyword>
<name>A0A839SPY6_9SPHI</name>
<sequence>METKDWITIITVIAAIAGWFINGVLNRRNEIAKKRLDYGVNALLLYVKVKLLIDFNPAPFTDPSFLPLLQETRLNFQLYCDRNEIAQLENFIQCVEQQNVQGAKDALG</sequence>